<evidence type="ECO:0000259" key="1">
    <source>
        <dbReference type="Pfam" id="PF00809"/>
    </source>
</evidence>
<dbReference type="AlphaFoldDB" id="A0A1X1TRB6"/>
<protein>
    <recommendedName>
        <fullName evidence="1">Pterin-binding domain-containing protein</fullName>
    </recommendedName>
</protein>
<dbReference type="Pfam" id="PF00809">
    <property type="entry name" value="Pterin_bind"/>
    <property type="match status" value="1"/>
</dbReference>
<gene>
    <name evidence="2" type="ORF">AWC02_10375</name>
</gene>
<keyword evidence="3" id="KW-1185">Reference proteome</keyword>
<dbReference type="EMBL" id="LQOT01000033">
    <property type="protein sequence ID" value="ORV47086.1"/>
    <property type="molecule type" value="Genomic_DNA"/>
</dbReference>
<reference evidence="2 3" key="1">
    <citation type="submission" date="2016-01" db="EMBL/GenBank/DDBJ databases">
        <title>The new phylogeny of the genus Mycobacterium.</title>
        <authorList>
            <person name="Tarcisio F."/>
            <person name="Conor M."/>
            <person name="Antonella G."/>
            <person name="Elisabetta G."/>
            <person name="Giulia F.S."/>
            <person name="Sara T."/>
            <person name="Anna F."/>
            <person name="Clotilde B."/>
            <person name="Roberto B."/>
            <person name="Veronica D.S."/>
            <person name="Fabio R."/>
            <person name="Monica P."/>
            <person name="Olivier J."/>
            <person name="Enrico T."/>
            <person name="Nicola S."/>
        </authorList>
    </citation>
    <scope>NUCLEOTIDE SEQUENCE [LARGE SCALE GENOMIC DNA]</scope>
    <source>
        <strain evidence="2 3">ATCC 27353</strain>
    </source>
</reference>
<name>A0A1X1TRB6_9MYCO</name>
<comment type="caution">
    <text evidence="2">The sequence shown here is derived from an EMBL/GenBank/DDBJ whole genome shotgun (WGS) entry which is preliminary data.</text>
</comment>
<dbReference type="InterPro" id="IPR011005">
    <property type="entry name" value="Dihydropteroate_synth-like_sf"/>
</dbReference>
<dbReference type="GO" id="GO:0042558">
    <property type="term" value="P:pteridine-containing compound metabolic process"/>
    <property type="evidence" value="ECO:0007669"/>
    <property type="project" value="InterPro"/>
</dbReference>
<evidence type="ECO:0000313" key="2">
    <source>
        <dbReference type="EMBL" id="ORV47086.1"/>
    </source>
</evidence>
<dbReference type="InterPro" id="IPR000489">
    <property type="entry name" value="Pterin-binding_dom"/>
</dbReference>
<accession>A0A1X1TRB6</accession>
<dbReference type="Gene3D" id="3.20.20.20">
    <property type="entry name" value="Dihydropteroate synthase-like"/>
    <property type="match status" value="1"/>
</dbReference>
<sequence>MGILNVTPCSFWANSRVETLERAVTAGRQMFDDGAWGSTSAVNPPGPVLCRCRCRCPDIGRPVHVDPHASTDLPYPSAATS</sequence>
<proteinExistence type="predicted"/>
<dbReference type="Proteomes" id="UP000193465">
    <property type="component" value="Unassembled WGS sequence"/>
</dbReference>
<feature type="domain" description="Pterin-binding" evidence="1">
    <location>
        <begin position="1"/>
        <end position="35"/>
    </location>
</feature>
<organism evidence="2 3">
    <name type="scientific">Mycolicibacter engbaekii</name>
    <dbReference type="NCBI Taxonomy" id="188915"/>
    <lineage>
        <taxon>Bacteria</taxon>
        <taxon>Bacillati</taxon>
        <taxon>Actinomycetota</taxon>
        <taxon>Actinomycetes</taxon>
        <taxon>Mycobacteriales</taxon>
        <taxon>Mycobacteriaceae</taxon>
        <taxon>Mycolicibacter</taxon>
    </lineage>
</organism>
<dbReference type="STRING" id="188915.AWC02_10375"/>
<dbReference type="SUPFAM" id="SSF51717">
    <property type="entry name" value="Dihydropteroate synthetase-like"/>
    <property type="match status" value="1"/>
</dbReference>
<evidence type="ECO:0000313" key="3">
    <source>
        <dbReference type="Proteomes" id="UP000193465"/>
    </source>
</evidence>